<accession>A0ABV3ZPJ1</accession>
<dbReference type="PANTHER" id="PTHR34848:SF1">
    <property type="entry name" value="BIFUNCTIONAL ADENOSYLCOBALAMIN BIOSYNTHESIS PROTEIN COBU"/>
    <property type="match status" value="1"/>
</dbReference>
<evidence type="ECO:0000256" key="2">
    <source>
        <dbReference type="ARBA" id="ARBA00000711"/>
    </source>
</evidence>
<dbReference type="RefSeq" id="WP_369332585.1">
    <property type="nucleotide sequence ID" value="NZ_JAULBC010000014.1"/>
</dbReference>
<keyword evidence="19" id="KW-1185">Reference proteome</keyword>
<dbReference type="GO" id="GO:0043752">
    <property type="term" value="F:adenosylcobinamide kinase activity"/>
    <property type="evidence" value="ECO:0007669"/>
    <property type="project" value="UniProtKB-EC"/>
</dbReference>
<keyword evidence="10" id="KW-0169">Cobalamin biosynthesis</keyword>
<keyword evidence="14" id="KW-0067">ATP-binding</keyword>
<protein>
    <recommendedName>
        <fullName evidence="16">Adenosylcobinamide kinase</fullName>
        <ecNumber evidence="8">2.7.1.156</ecNumber>
        <ecNumber evidence="9">2.7.7.62</ecNumber>
    </recommendedName>
    <alternativeName>
        <fullName evidence="17">Adenosylcobinamide-phosphate guanylyltransferase</fullName>
    </alternativeName>
</protein>
<evidence type="ECO:0000256" key="8">
    <source>
        <dbReference type="ARBA" id="ARBA00012016"/>
    </source>
</evidence>
<evidence type="ECO:0000256" key="12">
    <source>
        <dbReference type="ARBA" id="ARBA00022741"/>
    </source>
</evidence>
<evidence type="ECO:0000256" key="14">
    <source>
        <dbReference type="ARBA" id="ARBA00022840"/>
    </source>
</evidence>
<proteinExistence type="inferred from homology"/>
<comment type="similarity">
    <text evidence="7">Belongs to the CobU/CobP family.</text>
</comment>
<keyword evidence="12" id="KW-0547">Nucleotide-binding</keyword>
<keyword evidence="18" id="KW-0548">Nucleotidyltransferase</keyword>
<evidence type="ECO:0000256" key="16">
    <source>
        <dbReference type="ARBA" id="ARBA00029570"/>
    </source>
</evidence>
<dbReference type="EC" id="2.7.1.156" evidence="8"/>
<comment type="catalytic activity">
    <reaction evidence="2">
        <text>adenosylcob(III)inamide phosphate + GTP + H(+) = adenosylcob(III)inamide-GDP + diphosphate</text>
        <dbReference type="Rhea" id="RHEA:22712"/>
        <dbReference type="ChEBI" id="CHEBI:15378"/>
        <dbReference type="ChEBI" id="CHEBI:33019"/>
        <dbReference type="ChEBI" id="CHEBI:37565"/>
        <dbReference type="ChEBI" id="CHEBI:58502"/>
        <dbReference type="ChEBI" id="CHEBI:60487"/>
        <dbReference type="EC" id="2.7.7.62"/>
    </reaction>
</comment>
<comment type="pathway">
    <text evidence="6">Cofactor biosynthesis; adenosylcobalamin biosynthesis; adenosylcobalamin from cob(II)yrinate a,c-diamide: step 5/7.</text>
</comment>
<evidence type="ECO:0000256" key="13">
    <source>
        <dbReference type="ARBA" id="ARBA00022777"/>
    </source>
</evidence>
<dbReference type="Pfam" id="PF02283">
    <property type="entry name" value="CobU"/>
    <property type="match status" value="1"/>
</dbReference>
<evidence type="ECO:0000256" key="6">
    <source>
        <dbReference type="ARBA" id="ARBA00005159"/>
    </source>
</evidence>
<dbReference type="SUPFAM" id="SSF52540">
    <property type="entry name" value="P-loop containing nucleoside triphosphate hydrolases"/>
    <property type="match status" value="1"/>
</dbReference>
<comment type="function">
    <text evidence="4">Catalyzes ATP-dependent phosphorylation of adenosylcobinamide and addition of GMP to adenosylcobinamide phosphate.</text>
</comment>
<keyword evidence="11 18" id="KW-0808">Transferase</keyword>
<keyword evidence="13 18" id="KW-0418">Kinase</keyword>
<evidence type="ECO:0000256" key="17">
    <source>
        <dbReference type="ARBA" id="ARBA00030571"/>
    </source>
</evidence>
<dbReference type="EMBL" id="JAULBC010000014">
    <property type="protein sequence ID" value="MEX6691169.1"/>
    <property type="molecule type" value="Genomic_DNA"/>
</dbReference>
<evidence type="ECO:0000256" key="5">
    <source>
        <dbReference type="ARBA" id="ARBA00004692"/>
    </source>
</evidence>
<dbReference type="InterPro" id="IPR003203">
    <property type="entry name" value="CobU/CobP"/>
</dbReference>
<comment type="caution">
    <text evidence="18">The sequence shown here is derived from an EMBL/GenBank/DDBJ whole genome shotgun (WGS) entry which is preliminary data.</text>
</comment>
<name>A0ABV3ZPJ1_9BACT</name>
<comment type="catalytic activity">
    <reaction evidence="3">
        <text>adenosylcob(III)inamide + GTP = adenosylcob(III)inamide phosphate + GDP + H(+)</text>
        <dbReference type="Rhea" id="RHEA:15765"/>
        <dbReference type="ChEBI" id="CHEBI:2480"/>
        <dbReference type="ChEBI" id="CHEBI:15378"/>
        <dbReference type="ChEBI" id="CHEBI:37565"/>
        <dbReference type="ChEBI" id="CHEBI:58189"/>
        <dbReference type="ChEBI" id="CHEBI:58502"/>
        <dbReference type="EC" id="2.7.1.156"/>
    </reaction>
</comment>
<reference evidence="18 19" key="1">
    <citation type="submission" date="2023-07" db="EMBL/GenBank/DDBJ databases">
        <authorList>
            <person name="Lian W.-H."/>
        </authorList>
    </citation>
    <scope>NUCLEOTIDE SEQUENCE [LARGE SCALE GENOMIC DNA]</scope>
    <source>
        <strain evidence="18 19">SYSU DXS3180</strain>
    </source>
</reference>
<dbReference type="Proteomes" id="UP001560573">
    <property type="component" value="Unassembled WGS sequence"/>
</dbReference>
<gene>
    <name evidence="18" type="ORF">QTN47_26910</name>
</gene>
<keyword evidence="15" id="KW-0342">GTP-binding</keyword>
<comment type="catalytic activity">
    <reaction evidence="1">
        <text>adenosylcob(III)inamide + ATP = adenosylcob(III)inamide phosphate + ADP + H(+)</text>
        <dbReference type="Rhea" id="RHEA:15769"/>
        <dbReference type="ChEBI" id="CHEBI:2480"/>
        <dbReference type="ChEBI" id="CHEBI:15378"/>
        <dbReference type="ChEBI" id="CHEBI:30616"/>
        <dbReference type="ChEBI" id="CHEBI:58502"/>
        <dbReference type="ChEBI" id="CHEBI:456216"/>
        <dbReference type="EC" id="2.7.1.156"/>
    </reaction>
</comment>
<dbReference type="CDD" id="cd00544">
    <property type="entry name" value="CobU"/>
    <property type="match status" value="1"/>
</dbReference>
<evidence type="ECO:0000313" key="18">
    <source>
        <dbReference type="EMBL" id="MEX6691169.1"/>
    </source>
</evidence>
<evidence type="ECO:0000256" key="11">
    <source>
        <dbReference type="ARBA" id="ARBA00022679"/>
    </source>
</evidence>
<dbReference type="InterPro" id="IPR027417">
    <property type="entry name" value="P-loop_NTPase"/>
</dbReference>
<dbReference type="PANTHER" id="PTHR34848">
    <property type="match status" value="1"/>
</dbReference>
<evidence type="ECO:0000256" key="4">
    <source>
        <dbReference type="ARBA" id="ARBA00003889"/>
    </source>
</evidence>
<evidence type="ECO:0000256" key="7">
    <source>
        <dbReference type="ARBA" id="ARBA00007490"/>
    </source>
</evidence>
<dbReference type="Gene3D" id="3.40.50.300">
    <property type="entry name" value="P-loop containing nucleotide triphosphate hydrolases"/>
    <property type="match status" value="1"/>
</dbReference>
<sequence>MICFITGGARSGKSRYAQNEALALSDSPIYIATSNVTDDEFKQRVARHKEDRDERWTTFEEPLYVSRLPISERIAVVDCVTLWLTNFFFLYKQDVQASLEALKKEIDELAKHPGTFLIVSNELGMGLHADTETGRKFVDLQGWANQYIAAKASKVVFMVSGIPVSIKG</sequence>
<evidence type="ECO:0000313" key="19">
    <source>
        <dbReference type="Proteomes" id="UP001560573"/>
    </source>
</evidence>
<dbReference type="PIRSF" id="PIRSF006135">
    <property type="entry name" value="CobU"/>
    <property type="match status" value="1"/>
</dbReference>
<organism evidence="18 19">
    <name type="scientific">Danxiaibacter flavus</name>
    <dbReference type="NCBI Taxonomy" id="3049108"/>
    <lineage>
        <taxon>Bacteria</taxon>
        <taxon>Pseudomonadati</taxon>
        <taxon>Bacteroidota</taxon>
        <taxon>Chitinophagia</taxon>
        <taxon>Chitinophagales</taxon>
        <taxon>Chitinophagaceae</taxon>
        <taxon>Danxiaibacter</taxon>
    </lineage>
</organism>
<evidence type="ECO:0000256" key="3">
    <source>
        <dbReference type="ARBA" id="ARBA00001522"/>
    </source>
</evidence>
<evidence type="ECO:0000256" key="15">
    <source>
        <dbReference type="ARBA" id="ARBA00023134"/>
    </source>
</evidence>
<evidence type="ECO:0000256" key="1">
    <source>
        <dbReference type="ARBA" id="ARBA00000312"/>
    </source>
</evidence>
<evidence type="ECO:0000256" key="9">
    <source>
        <dbReference type="ARBA" id="ARBA00012523"/>
    </source>
</evidence>
<comment type="pathway">
    <text evidence="5">Cofactor biosynthesis; adenosylcobalamin biosynthesis; adenosylcobalamin from cob(II)yrinate a,c-diamide: step 6/7.</text>
</comment>
<dbReference type="GO" id="GO:0008820">
    <property type="term" value="F:cobinamide phosphate guanylyltransferase activity"/>
    <property type="evidence" value="ECO:0007669"/>
    <property type="project" value="UniProtKB-EC"/>
</dbReference>
<evidence type="ECO:0000256" key="10">
    <source>
        <dbReference type="ARBA" id="ARBA00022573"/>
    </source>
</evidence>
<dbReference type="EC" id="2.7.7.62" evidence="9"/>